<feature type="transmembrane region" description="Helical" evidence="2">
    <location>
        <begin position="868"/>
        <end position="887"/>
    </location>
</feature>
<feature type="compositionally biased region" description="Low complexity" evidence="1">
    <location>
        <begin position="37"/>
        <end position="46"/>
    </location>
</feature>
<feature type="region of interest" description="Disordered" evidence="1">
    <location>
        <begin position="702"/>
        <end position="721"/>
    </location>
</feature>
<dbReference type="EMBL" id="HG721948">
    <property type="protein sequence ID" value="CDJ60880.1"/>
    <property type="molecule type" value="Genomic_DNA"/>
</dbReference>
<dbReference type="Proteomes" id="UP000030763">
    <property type="component" value="Unassembled WGS sequence"/>
</dbReference>
<name>U6MGV6_EIMMA</name>
<feature type="region of interest" description="Disordered" evidence="1">
    <location>
        <begin position="754"/>
        <end position="773"/>
    </location>
</feature>
<feature type="region of interest" description="Disordered" evidence="1">
    <location>
        <begin position="465"/>
        <end position="510"/>
    </location>
</feature>
<feature type="transmembrane region" description="Helical" evidence="2">
    <location>
        <begin position="813"/>
        <end position="832"/>
    </location>
</feature>
<evidence type="ECO:0000313" key="4">
    <source>
        <dbReference type="Proteomes" id="UP000030763"/>
    </source>
</evidence>
<feature type="region of interest" description="Disordered" evidence="1">
    <location>
        <begin position="1"/>
        <end position="46"/>
    </location>
</feature>
<organism evidence="3 4">
    <name type="scientific">Eimeria maxima</name>
    <name type="common">Coccidian parasite</name>
    <dbReference type="NCBI Taxonomy" id="5804"/>
    <lineage>
        <taxon>Eukaryota</taxon>
        <taxon>Sar</taxon>
        <taxon>Alveolata</taxon>
        <taxon>Apicomplexa</taxon>
        <taxon>Conoidasida</taxon>
        <taxon>Coccidia</taxon>
        <taxon>Eucoccidiorida</taxon>
        <taxon>Eimeriorina</taxon>
        <taxon>Eimeriidae</taxon>
        <taxon>Eimeria</taxon>
    </lineage>
</organism>
<protein>
    <submittedName>
        <fullName evidence="3">Uncharacterized protein</fullName>
    </submittedName>
</protein>
<feature type="transmembrane region" description="Helical" evidence="2">
    <location>
        <begin position="839"/>
        <end position="856"/>
    </location>
</feature>
<sequence>MAGGQEETEKGVEEELRHSGVSSSPEEPTKCLVVHPTSSSATSSLSLSPVCFQSNVTSSISLGPNDPSGRGLYRTRRRYASAETLPRAYSRGPTVKRGASVGAPLRGPPRTAASATDTRTPAAAREDLFPQPREASVSSHVAVSPLLTEEKNPSLQQQQTAEATASTGHEATTTPQHGRRPRLRMALAAKPLHRVHKHCTGAPERQFAAARLRKWCPRASTKARVDSRVYSKALSRLQHQLLSPLQQTLQTEASRKRSLVLSRQVLLRERGKAFPVHVHHGVGYWTKTFKATRVAKPTKSSNGKLTRTSLKYRHRYSILEVQRKQKNAEKACRQNGLTPVPLIPPAAGGAAAAAEAAAPAATDEDCKSRDNLFPRAELTSQAGAEGAPTPLREVSRQLCSGMERKQCRQKERHLPVIFQPLLCHAAAKERSSSDSSKQTNEDPIITPALAQEAAAEVAAESAAEVAASAAAPQQAPPSSSVETPQEPPQQTVSAKEGPDSAGCSPDVQQEILRSEFRQVLKSWKSKEQLAAAHKKKPHVDQASIQTLDQGLNESAAPQPPTSSNATQQEEPPQHPAGSEQTADHQQPPELVAAAVVTESAEAAVPPAKTEAAAPPAKTEAAAPPAKTEAAAVAAAASPTPQAAATFQAATTQEQPEVASEAHAKAAEIEEAETEAAAAATSPGVRLAFAVAVPNQCKAARDDKETGFKREVEGDSETVHELERRQTNPFELLEPTVAAEESKTHEEQNIAAIEAKNAEPRSAHPEGPAPFACSQKPQKSMQQATEKLCTLQQQRKTGGGRFLYSLIDSLPTKWEAFALFLGALFTYVLVFVCTRGLPQALLLLFCCFFGLRIRFGGSSSSSGGSYTALWLLLLQLLVLVSLCCVSIAKQAANEQQLLMQLEESKLYTADIRISEEIHTRQQRQHQ</sequence>
<feature type="compositionally biased region" description="Basic and acidic residues" evidence="1">
    <location>
        <begin position="7"/>
        <end position="18"/>
    </location>
</feature>
<proteinExistence type="predicted"/>
<gene>
    <name evidence="3" type="ORF">EMWEY_00035740</name>
</gene>
<dbReference type="OrthoDB" id="349437at2759"/>
<accession>U6MGV6</accession>
<dbReference type="GeneID" id="25337560"/>
<evidence type="ECO:0000256" key="2">
    <source>
        <dbReference type="SAM" id="Phobius"/>
    </source>
</evidence>
<dbReference type="VEuPathDB" id="ToxoDB:EMWEY_00035740"/>
<reference evidence="3" key="2">
    <citation type="submission" date="2013-10" db="EMBL/GenBank/DDBJ databases">
        <authorList>
            <person name="Aslett M."/>
        </authorList>
    </citation>
    <scope>NUCLEOTIDE SEQUENCE [LARGE SCALE GENOMIC DNA]</scope>
    <source>
        <strain evidence="3">Weybridge</strain>
    </source>
</reference>
<feature type="compositionally biased region" description="Low complexity" evidence="1">
    <location>
        <begin position="465"/>
        <end position="482"/>
    </location>
</feature>
<dbReference type="AlphaFoldDB" id="U6MGV6"/>
<feature type="region of interest" description="Disordered" evidence="1">
    <location>
        <begin position="83"/>
        <end position="122"/>
    </location>
</feature>
<keyword evidence="2" id="KW-0812">Transmembrane</keyword>
<feature type="compositionally biased region" description="Polar residues" evidence="1">
    <location>
        <begin position="561"/>
        <end position="570"/>
    </location>
</feature>
<feature type="region of interest" description="Disordered" evidence="1">
    <location>
        <begin position="149"/>
        <end position="182"/>
    </location>
</feature>
<feature type="compositionally biased region" description="Low complexity" evidence="1">
    <location>
        <begin position="156"/>
        <end position="167"/>
    </location>
</feature>
<reference evidence="3" key="1">
    <citation type="submission" date="2013-10" db="EMBL/GenBank/DDBJ databases">
        <title>Genomic analysis of the causative agents of coccidiosis in chickens.</title>
        <authorList>
            <person name="Reid A.J."/>
            <person name="Blake D."/>
            <person name="Billington K."/>
            <person name="Browne H."/>
            <person name="Dunn M."/>
            <person name="Hung S."/>
            <person name="Kawahara F."/>
            <person name="Miranda-Saavedra D."/>
            <person name="Mourier T."/>
            <person name="Nagra H."/>
            <person name="Otto T.D."/>
            <person name="Rawlings N."/>
            <person name="Sanchez A."/>
            <person name="Sanders M."/>
            <person name="Subramaniam C."/>
            <person name="Tay Y."/>
            <person name="Dear P."/>
            <person name="Doerig C."/>
            <person name="Gruber A."/>
            <person name="Parkinson J."/>
            <person name="Shirley M."/>
            <person name="Wan K.L."/>
            <person name="Berriman M."/>
            <person name="Tomley F."/>
            <person name="Pain A."/>
        </authorList>
    </citation>
    <scope>NUCLEOTIDE SEQUENCE [LARGE SCALE GENOMIC DNA]</scope>
    <source>
        <strain evidence="3">Weybridge</strain>
    </source>
</reference>
<feature type="compositionally biased region" description="Low complexity" evidence="1">
    <location>
        <begin position="591"/>
        <end position="658"/>
    </location>
</feature>
<feature type="compositionally biased region" description="Polar residues" evidence="1">
    <location>
        <begin position="542"/>
        <end position="552"/>
    </location>
</feature>
<evidence type="ECO:0000313" key="3">
    <source>
        <dbReference type="EMBL" id="CDJ60880.1"/>
    </source>
</evidence>
<keyword evidence="2" id="KW-1133">Transmembrane helix</keyword>
<keyword evidence="2" id="KW-0472">Membrane</keyword>
<keyword evidence="4" id="KW-1185">Reference proteome</keyword>
<feature type="region of interest" description="Disordered" evidence="1">
    <location>
        <begin position="527"/>
        <end position="680"/>
    </location>
</feature>
<evidence type="ECO:0000256" key="1">
    <source>
        <dbReference type="SAM" id="MobiDB-lite"/>
    </source>
</evidence>
<dbReference type="RefSeq" id="XP_013337530.1">
    <property type="nucleotide sequence ID" value="XM_013482076.1"/>
</dbReference>